<dbReference type="AlphaFoldDB" id="A0AAW0CJP0"/>
<dbReference type="InterPro" id="IPR027417">
    <property type="entry name" value="P-loop_NTPase"/>
</dbReference>
<comment type="caution">
    <text evidence="3">The sequence shown here is derived from an EMBL/GenBank/DDBJ whole genome shotgun (WGS) entry which is preliminary data.</text>
</comment>
<dbReference type="GO" id="GO:0016887">
    <property type="term" value="F:ATP hydrolysis activity"/>
    <property type="evidence" value="ECO:0007669"/>
    <property type="project" value="InterPro"/>
</dbReference>
<evidence type="ECO:0000313" key="3">
    <source>
        <dbReference type="EMBL" id="KAK7039813.1"/>
    </source>
</evidence>
<protein>
    <recommendedName>
        <fullName evidence="2">ATPase AAA-type core domain-containing protein</fullName>
    </recommendedName>
</protein>
<keyword evidence="4" id="KW-1185">Reference proteome</keyword>
<accession>A0AAW0CJP0</accession>
<dbReference type="GO" id="GO:0005524">
    <property type="term" value="F:ATP binding"/>
    <property type="evidence" value="ECO:0007669"/>
    <property type="project" value="InterPro"/>
</dbReference>
<organism evidence="3 4">
    <name type="scientific">Favolaschia claudopus</name>
    <dbReference type="NCBI Taxonomy" id="2862362"/>
    <lineage>
        <taxon>Eukaryota</taxon>
        <taxon>Fungi</taxon>
        <taxon>Dikarya</taxon>
        <taxon>Basidiomycota</taxon>
        <taxon>Agaricomycotina</taxon>
        <taxon>Agaricomycetes</taxon>
        <taxon>Agaricomycetidae</taxon>
        <taxon>Agaricales</taxon>
        <taxon>Marasmiineae</taxon>
        <taxon>Mycenaceae</taxon>
        <taxon>Favolaschia</taxon>
    </lineage>
</organism>
<dbReference type="Proteomes" id="UP001362999">
    <property type="component" value="Unassembled WGS sequence"/>
</dbReference>
<feature type="domain" description="ATPase AAA-type core" evidence="2">
    <location>
        <begin position="56"/>
        <end position="87"/>
    </location>
</feature>
<dbReference type="Pfam" id="PF00004">
    <property type="entry name" value="AAA"/>
    <property type="match status" value="1"/>
</dbReference>
<dbReference type="SUPFAM" id="SSF52540">
    <property type="entry name" value="P-loop containing nucleoside triphosphate hydrolases"/>
    <property type="match status" value="1"/>
</dbReference>
<name>A0AAW0CJP0_9AGAR</name>
<reference evidence="3 4" key="1">
    <citation type="journal article" date="2024" name="J Genomics">
        <title>Draft genome sequencing and assembly of Favolaschia claudopus CIRM-BRFM 2984 isolated from oak limbs.</title>
        <authorList>
            <person name="Navarro D."/>
            <person name="Drula E."/>
            <person name="Chaduli D."/>
            <person name="Cazenave R."/>
            <person name="Ahrendt S."/>
            <person name="Wang J."/>
            <person name="Lipzen A."/>
            <person name="Daum C."/>
            <person name="Barry K."/>
            <person name="Grigoriev I.V."/>
            <person name="Favel A."/>
            <person name="Rosso M.N."/>
            <person name="Martin F."/>
        </authorList>
    </citation>
    <scope>NUCLEOTIDE SEQUENCE [LARGE SCALE GENOMIC DNA]</scope>
    <source>
        <strain evidence="3 4">CIRM-BRFM 2984</strain>
    </source>
</reference>
<dbReference type="Gene3D" id="3.40.50.300">
    <property type="entry name" value="P-loop containing nucleotide triphosphate hydrolases"/>
    <property type="match status" value="1"/>
</dbReference>
<feature type="region of interest" description="Disordered" evidence="1">
    <location>
        <begin position="1"/>
        <end position="30"/>
    </location>
</feature>
<proteinExistence type="predicted"/>
<dbReference type="EMBL" id="JAWWNJ010000016">
    <property type="protein sequence ID" value="KAK7039813.1"/>
    <property type="molecule type" value="Genomic_DNA"/>
</dbReference>
<gene>
    <name evidence="3" type="ORF">R3P38DRAFT_492347</name>
</gene>
<dbReference type="InterPro" id="IPR003959">
    <property type="entry name" value="ATPase_AAA_core"/>
</dbReference>
<feature type="region of interest" description="Disordered" evidence="1">
    <location>
        <begin position="36"/>
        <end position="55"/>
    </location>
</feature>
<evidence type="ECO:0000259" key="2">
    <source>
        <dbReference type="Pfam" id="PF00004"/>
    </source>
</evidence>
<evidence type="ECO:0000256" key="1">
    <source>
        <dbReference type="SAM" id="MobiDB-lite"/>
    </source>
</evidence>
<evidence type="ECO:0000313" key="4">
    <source>
        <dbReference type="Proteomes" id="UP001362999"/>
    </source>
</evidence>
<sequence>MRQKQSHLAHSADTESRSHCRSRPPNGRYDFEARIELGRNHQSRNSSQFGEPSGYLIYGEPGTGKSTTIHALGGELGLNIYFISLANTNPIWNLFPRSQNQATNSSKTLP</sequence>